<evidence type="ECO:0000256" key="3">
    <source>
        <dbReference type="ARBA" id="ARBA00022679"/>
    </source>
</evidence>
<feature type="modified residue" description="N6-(pyridoxal phosphate)lysine" evidence="8 9">
    <location>
        <position position="305"/>
    </location>
</feature>
<dbReference type="eggNOG" id="COG1921">
    <property type="taxonomic scope" value="Bacteria"/>
</dbReference>
<keyword evidence="4 8" id="KW-0663">Pyridoxal phosphate</keyword>
<evidence type="ECO:0000256" key="5">
    <source>
        <dbReference type="ARBA" id="ARBA00022917"/>
    </source>
</evidence>
<dbReference type="InterPro" id="IPR004534">
    <property type="entry name" value="SelA_trans"/>
</dbReference>
<evidence type="ECO:0000256" key="1">
    <source>
        <dbReference type="ARBA" id="ARBA00001933"/>
    </source>
</evidence>
<dbReference type="EMBL" id="CP000930">
    <property type="protein sequence ID" value="ABZ85055.1"/>
    <property type="molecule type" value="Genomic_DNA"/>
</dbReference>
<dbReference type="EC" id="2.9.1.1" evidence="8"/>
<keyword evidence="5 8" id="KW-0648">Protein biosynthesis</keyword>
<dbReference type="SUPFAM" id="SSF53383">
    <property type="entry name" value="PLP-dependent transferases"/>
    <property type="match status" value="1"/>
</dbReference>
<comment type="subcellular location">
    <subcellularLocation>
        <location evidence="8">Cytoplasm</location>
    </subcellularLocation>
</comment>
<dbReference type="Gene3D" id="3.40.640.10">
    <property type="entry name" value="Type I PLP-dependent aspartate aminotransferase-like (Major domain)"/>
    <property type="match status" value="1"/>
</dbReference>
<dbReference type="OrthoDB" id="9787096at2"/>
<comment type="cofactor">
    <cofactor evidence="1 8 9">
        <name>pyridoxal 5'-phosphate</name>
        <dbReference type="ChEBI" id="CHEBI:597326"/>
    </cofactor>
</comment>
<dbReference type="PANTHER" id="PTHR32328">
    <property type="entry name" value="L-SERYL-TRNA(SEC) SELENIUM TRANSFERASE"/>
    <property type="match status" value="1"/>
</dbReference>
<organism evidence="10 11">
    <name type="scientific">Heliobacterium modesticaldum (strain ATCC 51547 / Ice1)</name>
    <dbReference type="NCBI Taxonomy" id="498761"/>
    <lineage>
        <taxon>Bacteria</taxon>
        <taxon>Bacillati</taxon>
        <taxon>Bacillota</taxon>
        <taxon>Clostridia</taxon>
        <taxon>Eubacteriales</taxon>
        <taxon>Heliobacteriaceae</taxon>
        <taxon>Heliomicrobium</taxon>
    </lineage>
</organism>
<evidence type="ECO:0000256" key="2">
    <source>
        <dbReference type="ARBA" id="ARBA00022490"/>
    </source>
</evidence>
<dbReference type="GO" id="GO:0004125">
    <property type="term" value="F:L-seryl-tRNA(Sec) selenium transferase activity"/>
    <property type="evidence" value="ECO:0007669"/>
    <property type="project" value="UniProtKB-UniRule"/>
</dbReference>
<dbReference type="UniPathway" id="UPA00906">
    <property type="reaction ID" value="UER00896"/>
</dbReference>
<dbReference type="HOGENOM" id="CLU_038142_1_0_9"/>
<dbReference type="PANTHER" id="PTHR32328:SF0">
    <property type="entry name" value="L-SERYL-TRNA(SEC) SELENIUM TRANSFERASE"/>
    <property type="match status" value="1"/>
</dbReference>
<gene>
    <name evidence="8 10" type="primary">selA</name>
    <name evidence="10" type="ORF">HM1_2507</name>
</gene>
<dbReference type="GO" id="GO:0001717">
    <property type="term" value="P:conversion of seryl-tRNAsec to selenocys-tRNAsec"/>
    <property type="evidence" value="ECO:0007669"/>
    <property type="project" value="UniProtKB-UniRule"/>
</dbReference>
<accession>B0TAU4</accession>
<comment type="pathway">
    <text evidence="8">Aminoacyl-tRNA biosynthesis; selenocysteinyl-tRNA(Sec) biosynthesis; selenocysteinyl-tRNA(Sec) from L-seryl-tRNA(Sec) (bacterial route): step 1/1.</text>
</comment>
<comment type="similarity">
    <text evidence="7 8">Belongs to the SelA family.</text>
</comment>
<evidence type="ECO:0000313" key="11">
    <source>
        <dbReference type="Proteomes" id="UP000008550"/>
    </source>
</evidence>
<sequence length="518" mass="55518">MMNQEPGISSYLRRLPAVHLVAAQADLREKTDAFGQARLVAAIQAALDHLRQQIRRVSSLEALEQIDITPEGVSRAALALLEAQERPHLQQVINATGVILHTNLGRAPLADEALAAIQRTASGYSNLELDLASGKRGERYDHVRDLLCLLTGAEAALVVNNNAAAVLLVLTALARDRDVILSRGEMIEIGGSFRIPDVMVQSGARLVEVGTTNKTRLSDYAAAITEKTALLLKVHPSNYRIIGFTESTAREDLVRLGNGRGIPVVEDLGSGALLDGDGSGCFLGEPTVSQVVRSGIDVVTFSGDKLLGGPQGGIIVGKRCWIDRIAQHPLTRALRVDKLTLAALEATLRLYLRPEAAREQIPALRALLRDETEIREEAERLAASLRSALAAASAPDPATSPAATSVPTPRAPSFIAQATVQPNGETIARKERMPAGDRLVRVEKSYAQVGGGALPELQIPSWAVVVTPRTGARHLAEDLRCGEIPVLGRVQSEELWLDLRTVTSAQATLLPRLVAAVF</sequence>
<dbReference type="Proteomes" id="UP000008550">
    <property type="component" value="Chromosome"/>
</dbReference>
<name>B0TAU4_HELMI</name>
<dbReference type="GO" id="GO:0005737">
    <property type="term" value="C:cytoplasm"/>
    <property type="evidence" value="ECO:0007669"/>
    <property type="project" value="UniProtKB-SubCell"/>
</dbReference>
<reference evidence="10 11" key="1">
    <citation type="journal article" date="2008" name="J. Bacteriol.">
        <title>The genome of Heliobacterium modesticaldum, a phototrophic representative of the Firmicutes containing the simplest photosynthetic apparatus.</title>
        <authorList>
            <person name="Sattley W.M."/>
            <person name="Madigan M.T."/>
            <person name="Swingley W.D."/>
            <person name="Cheung P.C."/>
            <person name="Clocksin K.M."/>
            <person name="Conrad A.L."/>
            <person name="Dejesa L.C."/>
            <person name="Honchak B.M."/>
            <person name="Jung D.O."/>
            <person name="Karbach L.E."/>
            <person name="Kurdoglu A."/>
            <person name="Lahiri S."/>
            <person name="Mastrian S.D."/>
            <person name="Page L.E."/>
            <person name="Taylor H.L."/>
            <person name="Wang Z.T."/>
            <person name="Raymond J."/>
            <person name="Chen M."/>
            <person name="Blankenship R.E."/>
            <person name="Touchman J.W."/>
        </authorList>
    </citation>
    <scope>NUCLEOTIDE SEQUENCE [LARGE SCALE GENOMIC DNA]</scope>
    <source>
        <strain evidence="11">ATCC 51547 / Ice1</strain>
    </source>
</reference>
<protein>
    <recommendedName>
        <fullName evidence="8">L-seryl-tRNA(Sec) selenium transferase</fullName>
        <ecNumber evidence="8">2.9.1.1</ecNumber>
    </recommendedName>
    <alternativeName>
        <fullName evidence="8">Selenocysteine synthase</fullName>
        <shortName evidence="8">Sec synthase</shortName>
    </alternativeName>
    <alternativeName>
        <fullName evidence="8">Selenocysteinyl-tRNA(Sec) synthase</fullName>
    </alternativeName>
</protein>
<dbReference type="InterPro" id="IPR015424">
    <property type="entry name" value="PyrdxlP-dep_Trfase"/>
</dbReference>
<dbReference type="InterPro" id="IPR018319">
    <property type="entry name" value="SelA-like"/>
</dbReference>
<keyword evidence="3 8" id="KW-0808">Transferase</keyword>
<evidence type="ECO:0000256" key="6">
    <source>
        <dbReference type="ARBA" id="ARBA00023266"/>
    </source>
</evidence>
<comment type="function">
    <text evidence="8">Converts seryl-tRNA(Sec) to selenocysteinyl-tRNA(Sec) required for selenoprotein biosynthesis.</text>
</comment>
<dbReference type="Gene3D" id="3.90.1150.180">
    <property type="match status" value="1"/>
</dbReference>
<dbReference type="GO" id="GO:0001514">
    <property type="term" value="P:selenocysteine incorporation"/>
    <property type="evidence" value="ECO:0007669"/>
    <property type="project" value="UniProtKB-UniRule"/>
</dbReference>
<dbReference type="Pfam" id="PF03841">
    <property type="entry name" value="SelA"/>
    <property type="match status" value="2"/>
</dbReference>
<evidence type="ECO:0000256" key="7">
    <source>
        <dbReference type="ARBA" id="ARBA00044507"/>
    </source>
</evidence>
<evidence type="ECO:0000256" key="4">
    <source>
        <dbReference type="ARBA" id="ARBA00022898"/>
    </source>
</evidence>
<keyword evidence="2 8" id="KW-0963">Cytoplasm</keyword>
<keyword evidence="11" id="KW-1185">Reference proteome</keyword>
<dbReference type="NCBIfam" id="TIGR00474">
    <property type="entry name" value="selA"/>
    <property type="match status" value="1"/>
</dbReference>
<dbReference type="HAMAP" id="MF_00423">
    <property type="entry name" value="SelA"/>
    <property type="match status" value="1"/>
</dbReference>
<dbReference type="KEGG" id="hmo:HM1_2507"/>
<dbReference type="AlphaFoldDB" id="B0TAU4"/>
<dbReference type="STRING" id="498761.HM1_2507"/>
<evidence type="ECO:0000313" key="10">
    <source>
        <dbReference type="EMBL" id="ABZ85055.1"/>
    </source>
</evidence>
<keyword evidence="6 8" id="KW-0711">Selenium</keyword>
<evidence type="ECO:0000256" key="9">
    <source>
        <dbReference type="PIRSR" id="PIRSR618319-50"/>
    </source>
</evidence>
<evidence type="ECO:0000256" key="8">
    <source>
        <dbReference type="HAMAP-Rule" id="MF_00423"/>
    </source>
</evidence>
<proteinExistence type="inferred from homology"/>
<dbReference type="InterPro" id="IPR015421">
    <property type="entry name" value="PyrdxlP-dep_Trfase_major"/>
</dbReference>
<comment type="catalytic activity">
    <reaction evidence="8">
        <text>L-seryl-tRNA(Sec) + selenophosphate + H(+) = L-selenocysteinyl-tRNA(Sec) + phosphate</text>
        <dbReference type="Rhea" id="RHEA:22728"/>
        <dbReference type="Rhea" id="RHEA-COMP:9742"/>
        <dbReference type="Rhea" id="RHEA-COMP:9743"/>
        <dbReference type="ChEBI" id="CHEBI:15378"/>
        <dbReference type="ChEBI" id="CHEBI:16144"/>
        <dbReference type="ChEBI" id="CHEBI:43474"/>
        <dbReference type="ChEBI" id="CHEBI:78533"/>
        <dbReference type="ChEBI" id="CHEBI:78573"/>
        <dbReference type="EC" id="2.9.1.1"/>
    </reaction>
</comment>